<sequence>MFKWINRRKEKVFPVRTGNDLYLGEKLVKPRKVTPIVWKELFEMVESLPAWVIQVALVHNREDFPAYLAHLIRVSTDEVVKLTSVLSGIDEKYISENASIPEIIGYITETAKLNDFSGALKNLKSLLPASLTTMFSETAEMEAK</sequence>
<dbReference type="AlphaFoldDB" id="A0A521FA23"/>
<dbReference type="EMBL" id="FXTI01000015">
    <property type="protein sequence ID" value="SMO93028.1"/>
    <property type="molecule type" value="Genomic_DNA"/>
</dbReference>
<reference evidence="1 2" key="1">
    <citation type="submission" date="2017-05" db="EMBL/GenBank/DDBJ databases">
        <authorList>
            <person name="Varghese N."/>
            <person name="Submissions S."/>
        </authorList>
    </citation>
    <scope>NUCLEOTIDE SEQUENCE [LARGE SCALE GENOMIC DNA]</scope>
    <source>
        <strain evidence="1 2">DSM 45474</strain>
    </source>
</reference>
<dbReference type="RefSeq" id="WP_142506698.1">
    <property type="nucleotide sequence ID" value="NZ_FXTI01000015.1"/>
</dbReference>
<name>A0A521FA23_9BACL</name>
<gene>
    <name evidence="1" type="ORF">SAMN06264849_11522</name>
</gene>
<protein>
    <submittedName>
        <fullName evidence="1">Uncharacterized protein</fullName>
    </submittedName>
</protein>
<proteinExistence type="predicted"/>
<evidence type="ECO:0000313" key="2">
    <source>
        <dbReference type="Proteomes" id="UP000315636"/>
    </source>
</evidence>
<evidence type="ECO:0000313" key="1">
    <source>
        <dbReference type="EMBL" id="SMO93028.1"/>
    </source>
</evidence>
<keyword evidence="2" id="KW-1185">Reference proteome</keyword>
<organism evidence="1 2">
    <name type="scientific">Melghirimyces algeriensis</name>
    <dbReference type="NCBI Taxonomy" id="910412"/>
    <lineage>
        <taxon>Bacteria</taxon>
        <taxon>Bacillati</taxon>
        <taxon>Bacillota</taxon>
        <taxon>Bacilli</taxon>
        <taxon>Bacillales</taxon>
        <taxon>Thermoactinomycetaceae</taxon>
        <taxon>Melghirimyces</taxon>
    </lineage>
</organism>
<dbReference type="OrthoDB" id="2647283at2"/>
<accession>A0A521FA23</accession>
<dbReference type="Proteomes" id="UP000315636">
    <property type="component" value="Unassembled WGS sequence"/>
</dbReference>